<keyword evidence="3" id="KW-1185">Reference proteome</keyword>
<dbReference type="Proteomes" id="UP001217089">
    <property type="component" value="Unassembled WGS sequence"/>
</dbReference>
<comment type="caution">
    <text evidence="2">The sequence shown here is derived from an EMBL/GenBank/DDBJ whole genome shotgun (WGS) entry which is preliminary data.</text>
</comment>
<sequence>MTMYPSYFVLFFFGVPYFPLQTIVISCPPPNDINVAAVKVIQFCSGSEVISHNIYIDSSDASARVTNCTCNFSTTNDTTVLLTTTSDKTSDCRTNIKYGVVNSALTNYCGTINQVLATQTDFNYTLMLNNGQIDLTTYCLHLLIGKPDWVDYVP</sequence>
<proteinExistence type="predicted"/>
<dbReference type="EMBL" id="JARBDR010000903">
    <property type="protein sequence ID" value="KAJ8303880.1"/>
    <property type="molecule type" value="Genomic_DNA"/>
</dbReference>
<protein>
    <submittedName>
        <fullName evidence="2">Uncharacterized protein</fullName>
    </submittedName>
</protein>
<keyword evidence="1" id="KW-0732">Signal</keyword>
<accession>A0ABQ9EK19</accession>
<name>A0ABQ9EK19_TEGGR</name>
<evidence type="ECO:0000313" key="3">
    <source>
        <dbReference type="Proteomes" id="UP001217089"/>
    </source>
</evidence>
<feature type="signal peptide" evidence="1">
    <location>
        <begin position="1"/>
        <end position="22"/>
    </location>
</feature>
<evidence type="ECO:0000313" key="2">
    <source>
        <dbReference type="EMBL" id="KAJ8303880.1"/>
    </source>
</evidence>
<organism evidence="2 3">
    <name type="scientific">Tegillarca granosa</name>
    <name type="common">Malaysian cockle</name>
    <name type="synonym">Anadara granosa</name>
    <dbReference type="NCBI Taxonomy" id="220873"/>
    <lineage>
        <taxon>Eukaryota</taxon>
        <taxon>Metazoa</taxon>
        <taxon>Spiralia</taxon>
        <taxon>Lophotrochozoa</taxon>
        <taxon>Mollusca</taxon>
        <taxon>Bivalvia</taxon>
        <taxon>Autobranchia</taxon>
        <taxon>Pteriomorphia</taxon>
        <taxon>Arcoida</taxon>
        <taxon>Arcoidea</taxon>
        <taxon>Arcidae</taxon>
        <taxon>Tegillarca</taxon>
    </lineage>
</organism>
<reference evidence="2 3" key="1">
    <citation type="submission" date="2022-12" db="EMBL/GenBank/DDBJ databases">
        <title>Chromosome-level genome of Tegillarca granosa.</title>
        <authorList>
            <person name="Kim J."/>
        </authorList>
    </citation>
    <scope>NUCLEOTIDE SEQUENCE [LARGE SCALE GENOMIC DNA]</scope>
    <source>
        <strain evidence="2">Teg-2019</strain>
        <tissue evidence="2">Adductor muscle</tissue>
    </source>
</reference>
<evidence type="ECO:0000256" key="1">
    <source>
        <dbReference type="SAM" id="SignalP"/>
    </source>
</evidence>
<feature type="chain" id="PRO_5045161687" evidence="1">
    <location>
        <begin position="23"/>
        <end position="154"/>
    </location>
</feature>
<gene>
    <name evidence="2" type="ORF">KUTeg_017463</name>
</gene>